<reference evidence="2 3" key="1">
    <citation type="submission" date="2021-02" db="EMBL/GenBank/DDBJ databases">
        <title>Actinophytocola xerophila sp. nov., isolated from soil of cotton cropping field.</title>
        <authorList>
            <person name="Huang R."/>
            <person name="Chen X."/>
            <person name="Ge X."/>
            <person name="Liu W."/>
        </authorList>
    </citation>
    <scope>NUCLEOTIDE SEQUENCE [LARGE SCALE GENOMIC DNA]</scope>
    <source>
        <strain evidence="2 3">S1-96</strain>
    </source>
</reference>
<proteinExistence type="predicted"/>
<dbReference type="SUPFAM" id="SSF46894">
    <property type="entry name" value="C-terminal effector domain of the bipartite response regulators"/>
    <property type="match status" value="1"/>
</dbReference>
<name>A0ABT2JE35_9PSEU</name>
<organism evidence="2 3">
    <name type="scientific">Actinophytocola gossypii</name>
    <dbReference type="NCBI Taxonomy" id="2812003"/>
    <lineage>
        <taxon>Bacteria</taxon>
        <taxon>Bacillati</taxon>
        <taxon>Actinomycetota</taxon>
        <taxon>Actinomycetes</taxon>
        <taxon>Pseudonocardiales</taxon>
        <taxon>Pseudonocardiaceae</taxon>
    </lineage>
</organism>
<accession>A0ABT2JE35</accession>
<dbReference type="RefSeq" id="WP_260193138.1">
    <property type="nucleotide sequence ID" value="NZ_JAFFZE010000015.1"/>
</dbReference>
<dbReference type="PANTHER" id="PTHR34293:SF1">
    <property type="entry name" value="HTH-TYPE TRANSCRIPTIONAL REGULATOR TRMBL2"/>
    <property type="match status" value="1"/>
</dbReference>
<sequence>MLDVLDPDTDLGRVYRALTRHGRCGAERLAGHTGLPAADVGRALTELADLDVVVRVDGDTWAARSPGLVLAELLRAEEARRERLWRAGAELDRLYHHARRDAGDGVLAVPDPLELIALTRDLQERATDRIRWLDRPPYRSRQEDFLAQEELQTRRMAAGLRYRAVYHQAVYSDPDLFASMTRMVGLGEDARVLADLPVKLTIGDDDTALLVPDPDGTGLSGALAVRTPGLVTALAGVFETLWTLGVPLTSGGADEPLSEPDRAIVTLLAAGVTDDVIARRLRLSRRTVVRRVAALLDRLGATTRFQAGVQAAHRGWL</sequence>
<keyword evidence="3" id="KW-1185">Reference proteome</keyword>
<dbReference type="InterPro" id="IPR000792">
    <property type="entry name" value="Tscrpt_reg_LuxR_C"/>
</dbReference>
<dbReference type="EMBL" id="JAFFZE010000015">
    <property type="protein sequence ID" value="MCT2585534.1"/>
    <property type="molecule type" value="Genomic_DNA"/>
</dbReference>
<dbReference type="InterPro" id="IPR051797">
    <property type="entry name" value="TrmB-like"/>
</dbReference>
<evidence type="ECO:0000259" key="1">
    <source>
        <dbReference type="PROSITE" id="PS50043"/>
    </source>
</evidence>
<dbReference type="Pfam" id="PF00196">
    <property type="entry name" value="GerE"/>
    <property type="match status" value="1"/>
</dbReference>
<gene>
    <name evidence="2" type="ORF">JT362_20640</name>
</gene>
<comment type="caution">
    <text evidence="2">The sequence shown here is derived from an EMBL/GenBank/DDBJ whole genome shotgun (WGS) entry which is preliminary data.</text>
</comment>
<protein>
    <submittedName>
        <fullName evidence="2">Transcriptional regulator</fullName>
    </submittedName>
</protein>
<evidence type="ECO:0000313" key="3">
    <source>
        <dbReference type="Proteomes" id="UP001156441"/>
    </source>
</evidence>
<dbReference type="PANTHER" id="PTHR34293">
    <property type="entry name" value="HTH-TYPE TRANSCRIPTIONAL REGULATOR TRMBL2"/>
    <property type="match status" value="1"/>
</dbReference>
<dbReference type="PROSITE" id="PS50043">
    <property type="entry name" value="HTH_LUXR_2"/>
    <property type="match status" value="1"/>
</dbReference>
<dbReference type="SMART" id="SM00421">
    <property type="entry name" value="HTH_LUXR"/>
    <property type="match status" value="1"/>
</dbReference>
<dbReference type="Proteomes" id="UP001156441">
    <property type="component" value="Unassembled WGS sequence"/>
</dbReference>
<dbReference type="InterPro" id="IPR036388">
    <property type="entry name" value="WH-like_DNA-bd_sf"/>
</dbReference>
<evidence type="ECO:0000313" key="2">
    <source>
        <dbReference type="EMBL" id="MCT2585534.1"/>
    </source>
</evidence>
<feature type="domain" description="HTH luxR-type" evidence="1">
    <location>
        <begin position="250"/>
        <end position="315"/>
    </location>
</feature>
<dbReference type="Gene3D" id="1.10.10.10">
    <property type="entry name" value="Winged helix-like DNA-binding domain superfamily/Winged helix DNA-binding domain"/>
    <property type="match status" value="1"/>
</dbReference>
<dbReference type="InterPro" id="IPR016032">
    <property type="entry name" value="Sig_transdc_resp-reg_C-effctor"/>
</dbReference>